<feature type="domain" description="Phytase-like" evidence="1">
    <location>
        <begin position="51"/>
        <end position="293"/>
    </location>
</feature>
<dbReference type="PROSITE" id="PS51257">
    <property type="entry name" value="PROKAR_LIPOPROTEIN"/>
    <property type="match status" value="1"/>
</dbReference>
<evidence type="ECO:0000313" key="2">
    <source>
        <dbReference type="EMBL" id="SFV69675.1"/>
    </source>
</evidence>
<dbReference type="InterPro" id="IPR027372">
    <property type="entry name" value="Phytase-like_dom"/>
</dbReference>
<accession>A0A1W1CVE2</accession>
<proteinExistence type="predicted"/>
<reference evidence="2" key="1">
    <citation type="submission" date="2016-10" db="EMBL/GenBank/DDBJ databases">
        <authorList>
            <person name="de Groot N.N."/>
        </authorList>
    </citation>
    <scope>NUCLEOTIDE SEQUENCE</scope>
</reference>
<dbReference type="EMBL" id="FPHN01000279">
    <property type="protein sequence ID" value="SFV69675.1"/>
    <property type="molecule type" value="Genomic_DNA"/>
</dbReference>
<name>A0A1W1CVE2_9ZZZZ</name>
<evidence type="ECO:0000259" key="1">
    <source>
        <dbReference type="Pfam" id="PF13449"/>
    </source>
</evidence>
<dbReference type="Pfam" id="PF13449">
    <property type="entry name" value="Phytase-like"/>
    <property type="match status" value="1"/>
</dbReference>
<gene>
    <name evidence="2" type="ORF">MNB_SV-14-986</name>
</gene>
<protein>
    <submittedName>
        <fullName evidence="2">Lipoprotein</fullName>
    </submittedName>
</protein>
<organism evidence="2">
    <name type="scientific">hydrothermal vent metagenome</name>
    <dbReference type="NCBI Taxonomy" id="652676"/>
    <lineage>
        <taxon>unclassified sequences</taxon>
        <taxon>metagenomes</taxon>
        <taxon>ecological metagenomes</taxon>
    </lineage>
</organism>
<sequence length="309" mass="35927">MKKLLKLIPFLFLSASCTINSSVTQTNGLNPKSAITILDEQSLIYPYKNNIPFSEISDLSYDEKNHRLYMIGDKGNFYIFYAKFKDKIEALSYLSAYKIKGKKKKHSKYDTEGLTHDNKGNLYVSFEGHPRIASISKKGYLRKNYKLTRELKNKKNYRSRNKIFESLAWHKKYGLLTVAEFPLHRKKTTQQTVYSLKGKKWNFKAEKYRNSAVTAIEVMDDNNLLILERAFTGIFEPMHITLKKLYLNKCNKNHLYKTEVLTTFTGQIGLNISNYEGLAKVGKNRYIMISDNNNKALLSTKLIYFKVNK</sequence>
<dbReference type="SUPFAM" id="SSF50956">
    <property type="entry name" value="Thermostable phytase (3-phytase)"/>
    <property type="match status" value="1"/>
</dbReference>
<keyword evidence="2" id="KW-0449">Lipoprotein</keyword>
<dbReference type="AlphaFoldDB" id="A0A1W1CVE2"/>